<feature type="compositionally biased region" description="Low complexity" evidence="1">
    <location>
        <begin position="163"/>
        <end position="175"/>
    </location>
</feature>
<feature type="region of interest" description="Disordered" evidence="1">
    <location>
        <begin position="206"/>
        <end position="290"/>
    </location>
</feature>
<feature type="compositionally biased region" description="Polar residues" evidence="1">
    <location>
        <begin position="229"/>
        <end position="240"/>
    </location>
</feature>
<name>A0A6G1L2Z8_9PEZI</name>
<feature type="compositionally biased region" description="Polar residues" evidence="1">
    <location>
        <begin position="327"/>
        <end position="338"/>
    </location>
</feature>
<feature type="region of interest" description="Disordered" evidence="1">
    <location>
        <begin position="307"/>
        <end position="362"/>
    </location>
</feature>
<sequence length="578" mass="62826">MANPNSTATPATQPEHPAFTNLRRQIDDFETDLNFSIAPGLQPPDENVYRNATRYAHKVYIDALERATVIYDETERLRFQTLVNEGIAGIVEIARVPRVGQDSELMLGRCHQLHQKRQSQQELTKTVKARRFIEEATKKAQSLLDASALAEKESRVDVDDNEQQTQPSSSPEQQLLEYPVQSATSMQEAPLNPHISSLPNEVTAATRQEVQKAQKNVPTAQYPAEERPLSTTNLIRSSPDQQGAQAAGGETAISDAEPTQPSPLVMERISRRKTHSASPENAVSAPLNGHTPAEQALSLEDVVSLEYGGKESPPRQSDDAGAHANRKTTSSACTQQDDSIGLRRSSRKRATSSAIGTSGETVPELRSKKARFARPLSAQDSFVAPKATLYFTAINQESHSVEPTSDMEGTIAVAHPRTTTQHVAATSSRGDHQQATFKGSAPGNPDPRLEDATLKGKDKYGSSDTISSGIKDLAGVINGIQRSQMASAGTPYPGRFSLRQHKALVGEVSKKSGTLILKGKLIEWYGDEGLFTKDMWEYLTTTNHQFHSRRRMPTTANAGEAEADGEGGGEGGKNDGRD</sequence>
<evidence type="ECO:0000313" key="3">
    <source>
        <dbReference type="Proteomes" id="UP000799436"/>
    </source>
</evidence>
<feature type="region of interest" description="Disordered" evidence="1">
    <location>
        <begin position="151"/>
        <end position="175"/>
    </location>
</feature>
<organism evidence="2 3">
    <name type="scientific">Teratosphaeria nubilosa</name>
    <dbReference type="NCBI Taxonomy" id="161662"/>
    <lineage>
        <taxon>Eukaryota</taxon>
        <taxon>Fungi</taxon>
        <taxon>Dikarya</taxon>
        <taxon>Ascomycota</taxon>
        <taxon>Pezizomycotina</taxon>
        <taxon>Dothideomycetes</taxon>
        <taxon>Dothideomycetidae</taxon>
        <taxon>Mycosphaerellales</taxon>
        <taxon>Teratosphaeriaceae</taxon>
        <taxon>Teratosphaeria</taxon>
    </lineage>
</organism>
<dbReference type="Proteomes" id="UP000799436">
    <property type="component" value="Unassembled WGS sequence"/>
</dbReference>
<evidence type="ECO:0000256" key="1">
    <source>
        <dbReference type="SAM" id="MobiDB-lite"/>
    </source>
</evidence>
<evidence type="ECO:0000313" key="2">
    <source>
        <dbReference type="EMBL" id="KAF2767205.1"/>
    </source>
</evidence>
<feature type="compositionally biased region" description="Polar residues" evidence="1">
    <location>
        <begin position="419"/>
        <end position="437"/>
    </location>
</feature>
<feature type="compositionally biased region" description="Polar residues" evidence="1">
    <location>
        <begin position="206"/>
        <end position="219"/>
    </location>
</feature>
<feature type="region of interest" description="Disordered" evidence="1">
    <location>
        <begin position="545"/>
        <end position="578"/>
    </location>
</feature>
<gene>
    <name evidence="2" type="ORF">EJ03DRAFT_337801</name>
</gene>
<protein>
    <submittedName>
        <fullName evidence="2">Uncharacterized protein</fullName>
    </submittedName>
</protein>
<proteinExistence type="predicted"/>
<dbReference type="AlphaFoldDB" id="A0A6G1L2Z8"/>
<keyword evidence="3" id="KW-1185">Reference proteome</keyword>
<reference evidence="2" key="1">
    <citation type="journal article" date="2020" name="Stud. Mycol.">
        <title>101 Dothideomycetes genomes: a test case for predicting lifestyles and emergence of pathogens.</title>
        <authorList>
            <person name="Haridas S."/>
            <person name="Albert R."/>
            <person name="Binder M."/>
            <person name="Bloem J."/>
            <person name="Labutti K."/>
            <person name="Salamov A."/>
            <person name="Andreopoulos B."/>
            <person name="Baker S."/>
            <person name="Barry K."/>
            <person name="Bills G."/>
            <person name="Bluhm B."/>
            <person name="Cannon C."/>
            <person name="Castanera R."/>
            <person name="Culley D."/>
            <person name="Daum C."/>
            <person name="Ezra D."/>
            <person name="Gonzalez J."/>
            <person name="Henrissat B."/>
            <person name="Kuo A."/>
            <person name="Liang C."/>
            <person name="Lipzen A."/>
            <person name="Lutzoni F."/>
            <person name="Magnuson J."/>
            <person name="Mondo S."/>
            <person name="Nolan M."/>
            <person name="Ohm R."/>
            <person name="Pangilinan J."/>
            <person name="Park H.-J."/>
            <person name="Ramirez L."/>
            <person name="Alfaro M."/>
            <person name="Sun H."/>
            <person name="Tritt A."/>
            <person name="Yoshinaga Y."/>
            <person name="Zwiers L.-H."/>
            <person name="Turgeon B."/>
            <person name="Goodwin S."/>
            <person name="Spatafora J."/>
            <person name="Crous P."/>
            <person name="Grigoriev I."/>
        </authorList>
    </citation>
    <scope>NUCLEOTIDE SEQUENCE</scope>
    <source>
        <strain evidence="2">CBS 116005</strain>
    </source>
</reference>
<dbReference type="EMBL" id="ML995859">
    <property type="protein sequence ID" value="KAF2767205.1"/>
    <property type="molecule type" value="Genomic_DNA"/>
</dbReference>
<accession>A0A6G1L2Z8</accession>
<feature type="region of interest" description="Disordered" evidence="1">
    <location>
        <begin position="419"/>
        <end position="447"/>
    </location>
</feature>
<feature type="compositionally biased region" description="Basic and acidic residues" evidence="1">
    <location>
        <begin position="308"/>
        <end position="321"/>
    </location>
</feature>